<dbReference type="Proteomes" id="UP000799429">
    <property type="component" value="Unassembled WGS sequence"/>
</dbReference>
<evidence type="ECO:0000256" key="2">
    <source>
        <dbReference type="ARBA" id="ARBA00022512"/>
    </source>
</evidence>
<dbReference type="InterPro" id="IPR051153">
    <property type="entry name" value="Yeast_CWMannoprotein_PIR"/>
</dbReference>
<keyword evidence="10" id="KW-1185">Reference proteome</keyword>
<evidence type="ECO:0000313" key="10">
    <source>
        <dbReference type="Proteomes" id="UP000799429"/>
    </source>
</evidence>
<protein>
    <recommendedName>
        <fullName evidence="8">Cell wall mannoprotein PIR1-like C-terminal domain-containing protein</fullName>
    </recommendedName>
</protein>
<feature type="region of interest" description="Disordered" evidence="7">
    <location>
        <begin position="146"/>
        <end position="265"/>
    </location>
</feature>
<dbReference type="OrthoDB" id="5415592at2759"/>
<sequence length="265" mass="27483">SLALVALAAHAFASPLPQSGETSSECSPSYDGEFTITTANVTSSSAKRWLSRRQAQTLELTLSDGVLMDSEDRTGYIASNFQFQFDSPPQANALVTEGFSVCANGTLALDGSAMWYQCPSGEINNLYNREWAEHCYPVFIMVSGGSTSPSASQLPDGQPQATPPVTQISDGQPQAPTGVTQISDGQPQAPMPTEVTQISDGQPQAPVPTAPVTQISDGQPQAPVPTSGAPVTQISDGQPQAPVPTTGAPVTQISDGQPQAPVPTG</sequence>
<keyword evidence="5" id="KW-0677">Repeat</keyword>
<dbReference type="GO" id="GO:0009277">
    <property type="term" value="C:fungal-type cell wall"/>
    <property type="evidence" value="ECO:0007669"/>
    <property type="project" value="TreeGrafter"/>
</dbReference>
<dbReference type="PROSITE" id="PS50256">
    <property type="entry name" value="PIR_REPEAT_2"/>
    <property type="match status" value="1"/>
</dbReference>
<feature type="domain" description="Cell wall mannoprotein PIR1-like C-terminal" evidence="8">
    <location>
        <begin position="65"/>
        <end position="138"/>
    </location>
</feature>
<evidence type="ECO:0000259" key="8">
    <source>
        <dbReference type="Pfam" id="PF22799"/>
    </source>
</evidence>
<evidence type="ECO:0000256" key="6">
    <source>
        <dbReference type="ARBA" id="ARBA00038219"/>
    </source>
</evidence>
<dbReference type="EMBL" id="MU006090">
    <property type="protein sequence ID" value="KAF2842273.1"/>
    <property type="molecule type" value="Genomic_DNA"/>
</dbReference>
<dbReference type="AlphaFoldDB" id="A0A9P4SGJ6"/>
<organism evidence="9 10">
    <name type="scientific">Patellaria atrata CBS 101060</name>
    <dbReference type="NCBI Taxonomy" id="1346257"/>
    <lineage>
        <taxon>Eukaryota</taxon>
        <taxon>Fungi</taxon>
        <taxon>Dikarya</taxon>
        <taxon>Ascomycota</taxon>
        <taxon>Pezizomycotina</taxon>
        <taxon>Dothideomycetes</taxon>
        <taxon>Dothideomycetes incertae sedis</taxon>
        <taxon>Patellariales</taxon>
        <taxon>Patellariaceae</taxon>
        <taxon>Patellaria</taxon>
    </lineage>
</organism>
<dbReference type="GO" id="GO:0005199">
    <property type="term" value="F:structural constituent of cell wall"/>
    <property type="evidence" value="ECO:0007669"/>
    <property type="project" value="InterPro"/>
</dbReference>
<comment type="caution">
    <text evidence="9">The sequence shown here is derived from an EMBL/GenBank/DDBJ whole genome shotgun (WGS) entry which is preliminary data.</text>
</comment>
<comment type="similarity">
    <text evidence="6">Belongs to the PIR protein family.</text>
</comment>
<feature type="compositionally biased region" description="Polar residues" evidence="7">
    <location>
        <begin position="146"/>
        <end position="186"/>
    </location>
</feature>
<name>A0A9P4SGJ6_9PEZI</name>
<feature type="non-terminal residue" evidence="9">
    <location>
        <position position="1"/>
    </location>
</feature>
<keyword evidence="3" id="KW-0964">Secreted</keyword>
<reference evidence="9" key="1">
    <citation type="journal article" date="2020" name="Stud. Mycol.">
        <title>101 Dothideomycetes genomes: a test case for predicting lifestyles and emergence of pathogens.</title>
        <authorList>
            <person name="Haridas S."/>
            <person name="Albert R."/>
            <person name="Binder M."/>
            <person name="Bloem J."/>
            <person name="Labutti K."/>
            <person name="Salamov A."/>
            <person name="Andreopoulos B."/>
            <person name="Baker S."/>
            <person name="Barry K."/>
            <person name="Bills G."/>
            <person name="Bluhm B."/>
            <person name="Cannon C."/>
            <person name="Castanera R."/>
            <person name="Culley D."/>
            <person name="Daum C."/>
            <person name="Ezra D."/>
            <person name="Gonzalez J."/>
            <person name="Henrissat B."/>
            <person name="Kuo A."/>
            <person name="Liang C."/>
            <person name="Lipzen A."/>
            <person name="Lutzoni F."/>
            <person name="Magnuson J."/>
            <person name="Mondo S."/>
            <person name="Nolan M."/>
            <person name="Ohm R."/>
            <person name="Pangilinan J."/>
            <person name="Park H.-J."/>
            <person name="Ramirez L."/>
            <person name="Alfaro M."/>
            <person name="Sun H."/>
            <person name="Tritt A."/>
            <person name="Yoshinaga Y."/>
            <person name="Zwiers L.-H."/>
            <person name="Turgeon B."/>
            <person name="Goodwin S."/>
            <person name="Spatafora J."/>
            <person name="Crous P."/>
            <person name="Grigoriev I."/>
        </authorList>
    </citation>
    <scope>NUCLEOTIDE SEQUENCE</scope>
    <source>
        <strain evidence="9">CBS 101060</strain>
    </source>
</reference>
<dbReference type="InterPro" id="IPR054508">
    <property type="entry name" value="PIR1-like_C"/>
</dbReference>
<evidence type="ECO:0000313" key="9">
    <source>
        <dbReference type="EMBL" id="KAF2842273.1"/>
    </source>
</evidence>
<keyword evidence="4" id="KW-0732">Signal</keyword>
<dbReference type="PANTHER" id="PTHR47254">
    <property type="entry name" value="CELL WALL MANNOPROTEIN CIS3-RELATED"/>
    <property type="match status" value="1"/>
</dbReference>
<evidence type="ECO:0000256" key="7">
    <source>
        <dbReference type="SAM" id="MobiDB-lite"/>
    </source>
</evidence>
<evidence type="ECO:0000256" key="1">
    <source>
        <dbReference type="ARBA" id="ARBA00004191"/>
    </source>
</evidence>
<feature type="compositionally biased region" description="Polar residues" evidence="7">
    <location>
        <begin position="248"/>
        <end position="257"/>
    </location>
</feature>
<gene>
    <name evidence="9" type="ORF">M501DRAFT_905951</name>
</gene>
<dbReference type="Pfam" id="PF00399">
    <property type="entry name" value="PIR"/>
    <property type="match status" value="5"/>
</dbReference>
<feature type="non-terminal residue" evidence="9">
    <location>
        <position position="265"/>
    </location>
</feature>
<evidence type="ECO:0000256" key="5">
    <source>
        <dbReference type="ARBA" id="ARBA00022737"/>
    </source>
</evidence>
<keyword evidence="2" id="KW-0134">Cell wall</keyword>
<dbReference type="GO" id="GO:0031505">
    <property type="term" value="P:fungal-type cell wall organization"/>
    <property type="evidence" value="ECO:0007669"/>
    <property type="project" value="UniProtKB-ARBA"/>
</dbReference>
<evidence type="ECO:0000256" key="3">
    <source>
        <dbReference type="ARBA" id="ARBA00022525"/>
    </source>
</evidence>
<accession>A0A9P4SGJ6</accession>
<proteinExistence type="inferred from homology"/>
<feature type="compositionally biased region" description="Polar residues" evidence="7">
    <location>
        <begin position="229"/>
        <end position="238"/>
    </location>
</feature>
<dbReference type="Pfam" id="PF22799">
    <property type="entry name" value="PIR1-like_C"/>
    <property type="match status" value="1"/>
</dbReference>
<dbReference type="PANTHER" id="PTHR47254:SF1">
    <property type="entry name" value="CELL WALL MANNOPROTEIN CIS3-RELATED"/>
    <property type="match status" value="1"/>
</dbReference>
<evidence type="ECO:0000256" key="4">
    <source>
        <dbReference type="ARBA" id="ARBA00022729"/>
    </source>
</evidence>
<dbReference type="InterPro" id="IPR000420">
    <property type="entry name" value="Yeast_PIR_rpt"/>
</dbReference>
<comment type="subcellular location">
    <subcellularLocation>
        <location evidence="1">Secreted</location>
        <location evidence="1">Cell wall</location>
    </subcellularLocation>
</comment>